<dbReference type="Gramene" id="EFJ28811">
    <property type="protein sequence ID" value="EFJ28811"/>
    <property type="gene ID" value="SELMODRAFT_410562"/>
</dbReference>
<keyword evidence="2" id="KW-1133">Transmembrane helix</keyword>
<gene>
    <name evidence="3" type="ORF">SELMODRAFT_410562</name>
</gene>
<keyword evidence="2" id="KW-0472">Membrane</keyword>
<dbReference type="InParanoid" id="D8RF53"/>
<proteinExistence type="predicted"/>
<evidence type="ECO:0000313" key="3">
    <source>
        <dbReference type="EMBL" id="EFJ28811.1"/>
    </source>
</evidence>
<keyword evidence="4" id="KW-1185">Reference proteome</keyword>
<name>D8RF53_SELML</name>
<feature type="region of interest" description="Disordered" evidence="1">
    <location>
        <begin position="46"/>
        <end position="94"/>
    </location>
</feature>
<dbReference type="AlphaFoldDB" id="D8RF53"/>
<dbReference type="Proteomes" id="UP000001514">
    <property type="component" value="Unassembled WGS sequence"/>
</dbReference>
<evidence type="ECO:0000256" key="1">
    <source>
        <dbReference type="SAM" id="MobiDB-lite"/>
    </source>
</evidence>
<dbReference type="HOGENOM" id="CLU_1172366_0_0_1"/>
<protein>
    <submittedName>
        <fullName evidence="3">Uncharacterized protein</fullName>
    </submittedName>
</protein>
<keyword evidence="2" id="KW-0812">Transmembrane</keyword>
<feature type="transmembrane region" description="Helical" evidence="2">
    <location>
        <begin position="204"/>
        <end position="230"/>
    </location>
</feature>
<reference evidence="3 4" key="1">
    <citation type="journal article" date="2011" name="Science">
        <title>The Selaginella genome identifies genetic changes associated with the evolution of vascular plants.</title>
        <authorList>
            <person name="Banks J.A."/>
            <person name="Nishiyama T."/>
            <person name="Hasebe M."/>
            <person name="Bowman J.L."/>
            <person name="Gribskov M."/>
            <person name="dePamphilis C."/>
            <person name="Albert V.A."/>
            <person name="Aono N."/>
            <person name="Aoyama T."/>
            <person name="Ambrose B.A."/>
            <person name="Ashton N.W."/>
            <person name="Axtell M.J."/>
            <person name="Barker E."/>
            <person name="Barker M.S."/>
            <person name="Bennetzen J.L."/>
            <person name="Bonawitz N.D."/>
            <person name="Chapple C."/>
            <person name="Cheng C."/>
            <person name="Correa L.G."/>
            <person name="Dacre M."/>
            <person name="DeBarry J."/>
            <person name="Dreyer I."/>
            <person name="Elias M."/>
            <person name="Engstrom E.M."/>
            <person name="Estelle M."/>
            <person name="Feng L."/>
            <person name="Finet C."/>
            <person name="Floyd S.K."/>
            <person name="Frommer W.B."/>
            <person name="Fujita T."/>
            <person name="Gramzow L."/>
            <person name="Gutensohn M."/>
            <person name="Harholt J."/>
            <person name="Hattori M."/>
            <person name="Heyl A."/>
            <person name="Hirai T."/>
            <person name="Hiwatashi Y."/>
            <person name="Ishikawa M."/>
            <person name="Iwata M."/>
            <person name="Karol K.G."/>
            <person name="Koehler B."/>
            <person name="Kolukisaoglu U."/>
            <person name="Kubo M."/>
            <person name="Kurata T."/>
            <person name="Lalonde S."/>
            <person name="Li K."/>
            <person name="Li Y."/>
            <person name="Litt A."/>
            <person name="Lyons E."/>
            <person name="Manning G."/>
            <person name="Maruyama T."/>
            <person name="Michael T.P."/>
            <person name="Mikami K."/>
            <person name="Miyazaki S."/>
            <person name="Morinaga S."/>
            <person name="Murata T."/>
            <person name="Mueller-Roeber B."/>
            <person name="Nelson D.R."/>
            <person name="Obara M."/>
            <person name="Oguri Y."/>
            <person name="Olmstead R.G."/>
            <person name="Onodera N."/>
            <person name="Petersen B.L."/>
            <person name="Pils B."/>
            <person name="Prigge M."/>
            <person name="Rensing S.A."/>
            <person name="Riano-Pachon D.M."/>
            <person name="Roberts A.W."/>
            <person name="Sato Y."/>
            <person name="Scheller H.V."/>
            <person name="Schulz B."/>
            <person name="Schulz C."/>
            <person name="Shakirov E.V."/>
            <person name="Shibagaki N."/>
            <person name="Shinohara N."/>
            <person name="Shippen D.E."/>
            <person name="Soerensen I."/>
            <person name="Sotooka R."/>
            <person name="Sugimoto N."/>
            <person name="Sugita M."/>
            <person name="Sumikawa N."/>
            <person name="Tanurdzic M."/>
            <person name="Theissen G."/>
            <person name="Ulvskov P."/>
            <person name="Wakazuki S."/>
            <person name="Weng J.K."/>
            <person name="Willats W.W."/>
            <person name="Wipf D."/>
            <person name="Wolf P.G."/>
            <person name="Yang L."/>
            <person name="Zimmer A.D."/>
            <person name="Zhu Q."/>
            <person name="Mitros T."/>
            <person name="Hellsten U."/>
            <person name="Loque D."/>
            <person name="Otillar R."/>
            <person name="Salamov A."/>
            <person name="Schmutz J."/>
            <person name="Shapiro H."/>
            <person name="Lindquist E."/>
            <person name="Lucas S."/>
            <person name="Rokhsar D."/>
            <person name="Grigoriev I.V."/>
        </authorList>
    </citation>
    <scope>NUCLEOTIDE SEQUENCE [LARGE SCALE GENOMIC DNA]</scope>
</reference>
<accession>D8RF53</accession>
<dbReference type="EMBL" id="GL377578">
    <property type="protein sequence ID" value="EFJ28811.1"/>
    <property type="molecule type" value="Genomic_DNA"/>
</dbReference>
<evidence type="ECO:0000256" key="2">
    <source>
        <dbReference type="SAM" id="Phobius"/>
    </source>
</evidence>
<dbReference type="STRING" id="88036.D8RF53"/>
<sequence length="237" mass="26004">MWKLVAGRGGLTYSWVSERLEFCRDPESGIPEKLFHFSSMRLFVSTRPPKDPPRGPVAVIQHHERGGGSRTVPRTTNESGAASRPWPEQNTRSVETPRVLHHRLVHPIRLHGCTAALSAHKPHADLVGGTFMLLFTAATTPIVNKQMGGLSVLAVAPSFRFRYYRTSAGFGSGFICFESHLCPGHAGGVTVPVGSDAQVFILELIISFILMFVVTAVSTDKFAFYIGVLLEVFKSSR</sequence>
<evidence type="ECO:0000313" key="4">
    <source>
        <dbReference type="Proteomes" id="UP000001514"/>
    </source>
</evidence>
<dbReference type="KEGG" id="smo:SELMODRAFT_410562"/>
<organism evidence="4">
    <name type="scientific">Selaginella moellendorffii</name>
    <name type="common">Spikemoss</name>
    <dbReference type="NCBI Taxonomy" id="88036"/>
    <lineage>
        <taxon>Eukaryota</taxon>
        <taxon>Viridiplantae</taxon>
        <taxon>Streptophyta</taxon>
        <taxon>Embryophyta</taxon>
        <taxon>Tracheophyta</taxon>
        <taxon>Lycopodiopsida</taxon>
        <taxon>Selaginellales</taxon>
        <taxon>Selaginellaceae</taxon>
        <taxon>Selaginella</taxon>
    </lineage>
</organism>